<evidence type="ECO:0000313" key="1">
    <source>
        <dbReference type="EMBL" id="SDO52195.1"/>
    </source>
</evidence>
<keyword evidence="2" id="KW-1185">Reference proteome</keyword>
<proteinExistence type="predicted"/>
<accession>A0A1H0K898</accession>
<dbReference type="Proteomes" id="UP000198704">
    <property type="component" value="Unassembled WGS sequence"/>
</dbReference>
<dbReference type="OrthoDB" id="7188865at2"/>
<sequence length="177" mass="19745">MLTTDDRLWFDDHPNRAYRNRAVPRAEAAFWRKPPAPNRYGWIITRRSDGAIRRYTLPAYAALDDTDAELGPIFAQLSDAARMERQTFPPSPGGALARIERSLSSLLTASEPYEPDAEPAVAYREEMRARGREALAIGGRETLDYLVDRLAGGAPGRAQVHAAILDVAWRGLTRARL</sequence>
<protein>
    <submittedName>
        <fullName evidence="1">Uncharacterized protein</fullName>
    </submittedName>
</protein>
<gene>
    <name evidence="1" type="ORF">SAMN05216360_12541</name>
</gene>
<organism evidence="1 2">
    <name type="scientific">Methylobacterium phyllostachyos</name>
    <dbReference type="NCBI Taxonomy" id="582672"/>
    <lineage>
        <taxon>Bacteria</taxon>
        <taxon>Pseudomonadati</taxon>
        <taxon>Pseudomonadota</taxon>
        <taxon>Alphaproteobacteria</taxon>
        <taxon>Hyphomicrobiales</taxon>
        <taxon>Methylobacteriaceae</taxon>
        <taxon>Methylobacterium</taxon>
    </lineage>
</organism>
<dbReference type="AlphaFoldDB" id="A0A1H0K898"/>
<name>A0A1H0K898_9HYPH</name>
<dbReference type="RefSeq" id="WP_091722246.1">
    <property type="nucleotide sequence ID" value="NZ_FNHS01000025.1"/>
</dbReference>
<dbReference type="EMBL" id="FNHS01000025">
    <property type="protein sequence ID" value="SDO52195.1"/>
    <property type="molecule type" value="Genomic_DNA"/>
</dbReference>
<reference evidence="2" key="1">
    <citation type="submission" date="2016-10" db="EMBL/GenBank/DDBJ databases">
        <authorList>
            <person name="Varghese N."/>
            <person name="Submissions S."/>
        </authorList>
    </citation>
    <scope>NUCLEOTIDE SEQUENCE [LARGE SCALE GENOMIC DNA]</scope>
    <source>
        <strain evidence="2">BL47</strain>
    </source>
</reference>
<dbReference type="STRING" id="582672.SAMN05216360_12541"/>
<evidence type="ECO:0000313" key="2">
    <source>
        <dbReference type="Proteomes" id="UP000198704"/>
    </source>
</evidence>